<comment type="subcellular location">
    <subcellularLocation>
        <location evidence="1">Cell membrane</location>
        <topology evidence="1">Multi-pass membrane protein</topology>
    </subcellularLocation>
</comment>
<feature type="transmembrane region" description="Helical" evidence="6">
    <location>
        <begin position="302"/>
        <end position="324"/>
    </location>
</feature>
<evidence type="ECO:0000256" key="1">
    <source>
        <dbReference type="ARBA" id="ARBA00004651"/>
    </source>
</evidence>
<feature type="transmembrane region" description="Helical" evidence="6">
    <location>
        <begin position="251"/>
        <end position="267"/>
    </location>
</feature>
<feature type="transmembrane region" description="Helical" evidence="6">
    <location>
        <begin position="12"/>
        <end position="30"/>
    </location>
</feature>
<feature type="transmembrane region" description="Helical" evidence="6">
    <location>
        <begin position="77"/>
        <end position="100"/>
    </location>
</feature>
<dbReference type="PANTHER" id="PTHR30250">
    <property type="entry name" value="PST FAMILY PREDICTED COLANIC ACID TRANSPORTER"/>
    <property type="match status" value="1"/>
</dbReference>
<evidence type="ECO:0000256" key="3">
    <source>
        <dbReference type="ARBA" id="ARBA00022692"/>
    </source>
</evidence>
<reference evidence="7 8" key="1">
    <citation type="submission" date="2016-11" db="EMBL/GenBank/DDBJ databases">
        <authorList>
            <person name="Jaros S."/>
            <person name="Januszkiewicz K."/>
            <person name="Wedrychowicz H."/>
        </authorList>
    </citation>
    <scope>NUCLEOTIDE SEQUENCE [LARGE SCALE GENOMIC DNA]</scope>
    <source>
        <strain evidence="7 8">CGMCC 1.12213</strain>
    </source>
</reference>
<feature type="transmembrane region" description="Helical" evidence="6">
    <location>
        <begin position="330"/>
        <end position="348"/>
    </location>
</feature>
<dbReference type="InterPro" id="IPR050833">
    <property type="entry name" value="Poly_Biosynth_Transport"/>
</dbReference>
<keyword evidence="2" id="KW-1003">Cell membrane</keyword>
<dbReference type="STRING" id="1178825.SAMN05216261_0777"/>
<dbReference type="Proteomes" id="UP000184396">
    <property type="component" value="Unassembled WGS sequence"/>
</dbReference>
<name>A0A1M6BKC0_9FLAO</name>
<dbReference type="eggNOG" id="COG2244">
    <property type="taxonomic scope" value="Bacteria"/>
</dbReference>
<dbReference type="GO" id="GO:0005886">
    <property type="term" value="C:plasma membrane"/>
    <property type="evidence" value="ECO:0007669"/>
    <property type="project" value="UniProtKB-SubCell"/>
</dbReference>
<dbReference type="OrthoDB" id="88014at2"/>
<organism evidence="7 8">
    <name type="scientific">Algibacter luteus</name>
    <dbReference type="NCBI Taxonomy" id="1178825"/>
    <lineage>
        <taxon>Bacteria</taxon>
        <taxon>Pseudomonadati</taxon>
        <taxon>Bacteroidota</taxon>
        <taxon>Flavobacteriia</taxon>
        <taxon>Flavobacteriales</taxon>
        <taxon>Flavobacteriaceae</taxon>
        <taxon>Algibacter</taxon>
    </lineage>
</organism>
<keyword evidence="4 6" id="KW-1133">Transmembrane helix</keyword>
<feature type="transmembrane region" description="Helical" evidence="6">
    <location>
        <begin position="446"/>
        <end position="466"/>
    </location>
</feature>
<dbReference type="AlphaFoldDB" id="A0A1M6BKC0"/>
<feature type="transmembrane region" description="Helical" evidence="6">
    <location>
        <begin position="391"/>
        <end position="410"/>
    </location>
</feature>
<feature type="transmembrane region" description="Helical" evidence="6">
    <location>
        <begin position="156"/>
        <end position="173"/>
    </location>
</feature>
<feature type="transmembrane region" description="Helical" evidence="6">
    <location>
        <begin position="211"/>
        <end position="231"/>
    </location>
</feature>
<dbReference type="InterPro" id="IPR002797">
    <property type="entry name" value="Polysacc_synth"/>
</dbReference>
<keyword evidence="8" id="KW-1185">Reference proteome</keyword>
<keyword evidence="5 6" id="KW-0472">Membrane</keyword>
<feature type="transmembrane region" description="Helical" evidence="6">
    <location>
        <begin position="360"/>
        <end position="385"/>
    </location>
</feature>
<feature type="transmembrane region" description="Helical" evidence="6">
    <location>
        <begin position="422"/>
        <end position="440"/>
    </location>
</feature>
<dbReference type="EMBL" id="FQYK01000002">
    <property type="protein sequence ID" value="SHI49169.1"/>
    <property type="molecule type" value="Genomic_DNA"/>
</dbReference>
<evidence type="ECO:0000313" key="8">
    <source>
        <dbReference type="Proteomes" id="UP000184396"/>
    </source>
</evidence>
<evidence type="ECO:0000256" key="6">
    <source>
        <dbReference type="SAM" id="Phobius"/>
    </source>
</evidence>
<dbReference type="Pfam" id="PF01943">
    <property type="entry name" value="Polysacc_synt"/>
    <property type="match status" value="1"/>
</dbReference>
<evidence type="ECO:0000313" key="7">
    <source>
        <dbReference type="EMBL" id="SHI49169.1"/>
    </source>
</evidence>
<keyword evidence="3 6" id="KW-0812">Transmembrane</keyword>
<dbReference type="RefSeq" id="WP_019388744.1">
    <property type="nucleotide sequence ID" value="NZ_ALIH01000018.1"/>
</dbReference>
<proteinExistence type="predicted"/>
<feature type="transmembrane region" description="Helical" evidence="6">
    <location>
        <begin position="42"/>
        <end position="65"/>
    </location>
</feature>
<gene>
    <name evidence="7" type="ORF">SAMN05216261_0777</name>
</gene>
<evidence type="ECO:0000256" key="4">
    <source>
        <dbReference type="ARBA" id="ARBA00022989"/>
    </source>
</evidence>
<sequence>MGIVASQSFKNIISTYLGFFIGAINTLFLYTEFLSDEYYGMVGYMLSLAYVVMPFMAFGMHNTLVKFYSTFKTRVSLNSFLTLMLVLPLCIIVPITLITYLGYETIASFLSNKNEIIKDYLWHTLIVAIALAYFEVFFAWAKVQMQTVFGNFMKEVFHRVGAMVLLFLLHIKVIDLEQFMAGLVLVYVLRMLVMTFYAFSIKLPKIIFKRVPNLSSILKYSFLIIIAGSIATILLDVDKVMLGHYIDIKEIAYYNVAIFIATVIAVPQRSMHQILLPLSAKYLNEKDFDALEDLYKRSSLNLFIISGFIFLLIVLNINQLYHIIPEEFSGGLLVVFMISSIKLYDNALGSNNAILFNSDYYRVVLVLGVILVVLMILLNILFIPIYGINGAGIATFIAVFVYNTVKLIFVYRKFKMYPFTRYTFKIGLLLVVSVLLFYFWEFPFHPILNIALKSALVSILYLVVIYKYNFSEDISLVMKKYLKFLN</sequence>
<evidence type="ECO:0000256" key="5">
    <source>
        <dbReference type="ARBA" id="ARBA00023136"/>
    </source>
</evidence>
<dbReference type="PANTHER" id="PTHR30250:SF11">
    <property type="entry name" value="O-ANTIGEN TRANSPORTER-RELATED"/>
    <property type="match status" value="1"/>
</dbReference>
<feature type="transmembrane region" description="Helical" evidence="6">
    <location>
        <begin position="120"/>
        <end position="140"/>
    </location>
</feature>
<evidence type="ECO:0000256" key="2">
    <source>
        <dbReference type="ARBA" id="ARBA00022475"/>
    </source>
</evidence>
<feature type="transmembrane region" description="Helical" evidence="6">
    <location>
        <begin position="179"/>
        <end position="199"/>
    </location>
</feature>
<protein>
    <submittedName>
        <fullName evidence="7">Membrane protein involved in the export of O-antigen and teichoic acid</fullName>
    </submittedName>
</protein>
<accession>A0A1M6BKC0</accession>